<dbReference type="InterPro" id="IPR003837">
    <property type="entry name" value="GatC"/>
</dbReference>
<evidence type="ECO:0000256" key="1">
    <source>
        <dbReference type="HAMAP-Rule" id="MF_00122"/>
    </source>
</evidence>
<dbReference type="Gene3D" id="1.10.20.60">
    <property type="entry name" value="Glu-tRNAGln amidotransferase C subunit, N-terminal domain"/>
    <property type="match status" value="1"/>
</dbReference>
<keyword evidence="1" id="KW-0547">Nucleotide-binding</keyword>
<comment type="catalytic activity">
    <reaction evidence="1">
        <text>L-glutamyl-tRNA(Gln) + L-glutamine + ATP + H2O = L-glutaminyl-tRNA(Gln) + L-glutamate + ADP + phosphate + H(+)</text>
        <dbReference type="Rhea" id="RHEA:17521"/>
        <dbReference type="Rhea" id="RHEA-COMP:9681"/>
        <dbReference type="Rhea" id="RHEA-COMP:9684"/>
        <dbReference type="ChEBI" id="CHEBI:15377"/>
        <dbReference type="ChEBI" id="CHEBI:15378"/>
        <dbReference type="ChEBI" id="CHEBI:29985"/>
        <dbReference type="ChEBI" id="CHEBI:30616"/>
        <dbReference type="ChEBI" id="CHEBI:43474"/>
        <dbReference type="ChEBI" id="CHEBI:58359"/>
        <dbReference type="ChEBI" id="CHEBI:78520"/>
        <dbReference type="ChEBI" id="CHEBI:78521"/>
        <dbReference type="ChEBI" id="CHEBI:456216"/>
    </reaction>
</comment>
<protein>
    <recommendedName>
        <fullName evidence="1">Aspartyl/glutamyl-tRNA(Asn/Gln) amidotransferase subunit C</fullName>
        <shortName evidence="1">Asp/Glu-ADT subunit C</shortName>
        <ecNumber evidence="1">6.3.5.-</ecNumber>
    </recommendedName>
</protein>
<dbReference type="HAMAP" id="MF_00122">
    <property type="entry name" value="GatC"/>
    <property type="match status" value="1"/>
</dbReference>
<evidence type="ECO:0000313" key="3">
    <source>
        <dbReference type="Proteomes" id="UP001165069"/>
    </source>
</evidence>
<dbReference type="Pfam" id="PF02686">
    <property type="entry name" value="GatC"/>
    <property type="match status" value="1"/>
</dbReference>
<name>A0ABQ5QGL7_9BACT</name>
<dbReference type="Proteomes" id="UP001165069">
    <property type="component" value="Unassembled WGS sequence"/>
</dbReference>
<proteinExistence type="inferred from homology"/>
<comment type="caution">
    <text evidence="2">The sequence shown here is derived from an EMBL/GenBank/DDBJ whole genome shotgun (WGS) entry which is preliminary data.</text>
</comment>
<dbReference type="RefSeq" id="WP_285575813.1">
    <property type="nucleotide sequence ID" value="NZ_BSDE01000005.1"/>
</dbReference>
<dbReference type="PANTHER" id="PTHR15004:SF0">
    <property type="entry name" value="GLUTAMYL-TRNA(GLN) AMIDOTRANSFERASE SUBUNIT C, MITOCHONDRIAL"/>
    <property type="match status" value="1"/>
</dbReference>
<comment type="catalytic activity">
    <reaction evidence="1">
        <text>L-aspartyl-tRNA(Asn) + L-glutamine + ATP + H2O = L-asparaginyl-tRNA(Asn) + L-glutamate + ADP + phosphate + 2 H(+)</text>
        <dbReference type="Rhea" id="RHEA:14513"/>
        <dbReference type="Rhea" id="RHEA-COMP:9674"/>
        <dbReference type="Rhea" id="RHEA-COMP:9677"/>
        <dbReference type="ChEBI" id="CHEBI:15377"/>
        <dbReference type="ChEBI" id="CHEBI:15378"/>
        <dbReference type="ChEBI" id="CHEBI:29985"/>
        <dbReference type="ChEBI" id="CHEBI:30616"/>
        <dbReference type="ChEBI" id="CHEBI:43474"/>
        <dbReference type="ChEBI" id="CHEBI:58359"/>
        <dbReference type="ChEBI" id="CHEBI:78515"/>
        <dbReference type="ChEBI" id="CHEBI:78516"/>
        <dbReference type="ChEBI" id="CHEBI:456216"/>
    </reaction>
</comment>
<dbReference type="PANTHER" id="PTHR15004">
    <property type="entry name" value="GLUTAMYL-TRNA(GLN) AMIDOTRANSFERASE SUBUNIT C, MITOCHONDRIAL"/>
    <property type="match status" value="1"/>
</dbReference>
<comment type="similarity">
    <text evidence="1">Belongs to the GatC family.</text>
</comment>
<comment type="function">
    <text evidence="1">Allows the formation of correctly charged Asn-tRNA(Asn) or Gln-tRNA(Gln) through the transamidation of misacylated Asp-tRNA(Asn) or Glu-tRNA(Gln) in organisms which lack either or both of asparaginyl-tRNA or glutaminyl-tRNA synthetases. The reaction takes place in the presence of glutamine and ATP through an activated phospho-Asp-tRNA(Asn) or phospho-Glu-tRNA(Gln).</text>
</comment>
<dbReference type="InterPro" id="IPR036113">
    <property type="entry name" value="Asp/Glu-ADT_sf_sub_c"/>
</dbReference>
<gene>
    <name evidence="1 2" type="primary">gatC</name>
    <name evidence="2" type="ORF">GETHLI_25070</name>
</gene>
<evidence type="ECO:0000313" key="2">
    <source>
        <dbReference type="EMBL" id="GLH74005.1"/>
    </source>
</evidence>
<sequence>MEVTREDVLRCAKLAHLSLREEEIEPMRQAMTQMLTHAASLDELPLDQVEPMVAGLGRPLPRREDVPRETFTQAEALSNAPEQDRGFFVVPKVL</sequence>
<organism evidence="2 3">
    <name type="scientific">Geothrix limicola</name>
    <dbReference type="NCBI Taxonomy" id="2927978"/>
    <lineage>
        <taxon>Bacteria</taxon>
        <taxon>Pseudomonadati</taxon>
        <taxon>Acidobacteriota</taxon>
        <taxon>Holophagae</taxon>
        <taxon>Holophagales</taxon>
        <taxon>Holophagaceae</taxon>
        <taxon>Geothrix</taxon>
    </lineage>
</organism>
<comment type="subunit">
    <text evidence="1">Heterotrimer of A, B and C subunits.</text>
</comment>
<keyword evidence="3" id="KW-1185">Reference proteome</keyword>
<keyword evidence="1" id="KW-0648">Protein biosynthesis</keyword>
<dbReference type="EMBL" id="BSDE01000005">
    <property type="protein sequence ID" value="GLH74005.1"/>
    <property type="molecule type" value="Genomic_DNA"/>
</dbReference>
<dbReference type="NCBIfam" id="TIGR00135">
    <property type="entry name" value="gatC"/>
    <property type="match status" value="1"/>
</dbReference>
<dbReference type="EC" id="6.3.5.-" evidence="1"/>
<dbReference type="SUPFAM" id="SSF141000">
    <property type="entry name" value="Glu-tRNAGln amidotransferase C subunit"/>
    <property type="match status" value="1"/>
</dbReference>
<keyword evidence="1" id="KW-0436">Ligase</keyword>
<accession>A0ABQ5QGL7</accession>
<keyword evidence="1" id="KW-0067">ATP-binding</keyword>
<reference evidence="2 3" key="1">
    <citation type="journal article" date="2023" name="Antonie Van Leeuwenhoek">
        <title>Mesoterricola silvestris gen. nov., sp. nov., Mesoterricola sediminis sp. nov., Geothrix oryzae sp. nov., Geothrix edaphica sp. nov., Geothrix rubra sp. nov., and Geothrix limicola sp. nov., six novel members of Acidobacteriota isolated from soils.</title>
        <authorList>
            <person name="Itoh H."/>
            <person name="Sugisawa Y."/>
            <person name="Mise K."/>
            <person name="Xu Z."/>
            <person name="Kuniyasu M."/>
            <person name="Ushijima N."/>
            <person name="Kawano K."/>
            <person name="Kobayashi E."/>
            <person name="Shiratori Y."/>
            <person name="Masuda Y."/>
            <person name="Senoo K."/>
        </authorList>
    </citation>
    <scope>NUCLEOTIDE SEQUENCE [LARGE SCALE GENOMIC DNA]</scope>
    <source>
        <strain evidence="2 3">Red804</strain>
    </source>
</reference>